<dbReference type="AlphaFoldDB" id="A0A8A1LIU8"/>
<proteinExistence type="predicted"/>
<name>A0A8A1LIU8_AJEC8</name>
<gene>
    <name evidence="1" type="ORF">I7I53_01271</name>
</gene>
<dbReference type="EMBL" id="CP069104">
    <property type="protein sequence ID" value="QSS53876.1"/>
    <property type="molecule type" value="Genomic_DNA"/>
</dbReference>
<reference evidence="1" key="1">
    <citation type="submission" date="2021-01" db="EMBL/GenBank/DDBJ databases">
        <title>Chromosome-level genome assembly of a human fungal pathogen reveals clustering of transcriptionally co-regulated genes.</title>
        <authorList>
            <person name="Voorhies M."/>
            <person name="Cohen S."/>
            <person name="Shea T.P."/>
            <person name="Petrus S."/>
            <person name="Munoz J.F."/>
            <person name="Poplawski S."/>
            <person name="Goldman W.E."/>
            <person name="Michael T."/>
            <person name="Cuomo C.A."/>
            <person name="Sil A."/>
            <person name="Beyhan S."/>
        </authorList>
    </citation>
    <scope>NUCLEOTIDE SEQUENCE</scope>
    <source>
        <strain evidence="1">H88</strain>
    </source>
</reference>
<evidence type="ECO:0000313" key="1">
    <source>
        <dbReference type="EMBL" id="QSS53876.1"/>
    </source>
</evidence>
<organism evidence="1 2">
    <name type="scientific">Ajellomyces capsulatus (strain H88)</name>
    <name type="common">Darling's disease fungus</name>
    <name type="synonym">Histoplasma capsulatum</name>
    <dbReference type="NCBI Taxonomy" id="544711"/>
    <lineage>
        <taxon>Eukaryota</taxon>
        <taxon>Fungi</taxon>
        <taxon>Dikarya</taxon>
        <taxon>Ascomycota</taxon>
        <taxon>Pezizomycotina</taxon>
        <taxon>Eurotiomycetes</taxon>
        <taxon>Eurotiomycetidae</taxon>
        <taxon>Onygenales</taxon>
        <taxon>Ajellomycetaceae</taxon>
        <taxon>Histoplasma</taxon>
    </lineage>
</organism>
<protein>
    <submittedName>
        <fullName evidence="1">Uncharacterized protein</fullName>
    </submittedName>
</protein>
<dbReference type="Proteomes" id="UP000663419">
    <property type="component" value="Chromosome 3"/>
</dbReference>
<accession>A0A8A1LIU8</accession>
<sequence length="71" mass="7819">MRCFVSDLTADLGIDVSEPKYCHNTQNLIMAHGLILTTVSLMLVYQGSHQSILSLRSNPVFMDLLSCTSTS</sequence>
<evidence type="ECO:0000313" key="2">
    <source>
        <dbReference type="Proteomes" id="UP000663419"/>
    </source>
</evidence>
<dbReference type="VEuPathDB" id="FungiDB:I7I53_01271"/>